<dbReference type="EMBL" id="BSNX01000008">
    <property type="protein sequence ID" value="GLQ71662.1"/>
    <property type="molecule type" value="Genomic_DNA"/>
</dbReference>
<dbReference type="Proteomes" id="UP001156690">
    <property type="component" value="Unassembled WGS sequence"/>
</dbReference>
<protein>
    <submittedName>
        <fullName evidence="2">Cyd operon protein YbgE</fullName>
    </submittedName>
</protein>
<dbReference type="RefSeq" id="WP_126607166.1">
    <property type="nucleotide sequence ID" value="NZ_AP025144.1"/>
</dbReference>
<feature type="transmembrane region" description="Helical" evidence="1">
    <location>
        <begin position="50"/>
        <end position="70"/>
    </location>
</feature>
<keyword evidence="1" id="KW-0472">Membrane</keyword>
<evidence type="ECO:0000313" key="3">
    <source>
        <dbReference type="Proteomes" id="UP001156690"/>
    </source>
</evidence>
<name>A0AAV5NLX3_9VIBR</name>
<keyword evidence="1" id="KW-1133">Transmembrane helix</keyword>
<sequence length="102" mass="11659">MKNNLADKVAELHKPMDRALLRALSLLLAFGNVGLFMWEPNQYAEEIGGFSAFLGPLFIYSVCSSMVYGIGFKPRHWVWQIYFSPYLSIAALTYFTLVRFVV</sequence>
<dbReference type="AlphaFoldDB" id="A0AAV5NLX3"/>
<reference evidence="3" key="1">
    <citation type="journal article" date="2019" name="Int. J. Syst. Evol. Microbiol.">
        <title>The Global Catalogue of Microorganisms (GCM) 10K type strain sequencing project: providing services to taxonomists for standard genome sequencing and annotation.</title>
        <authorList>
            <consortium name="The Broad Institute Genomics Platform"/>
            <consortium name="The Broad Institute Genome Sequencing Center for Infectious Disease"/>
            <person name="Wu L."/>
            <person name="Ma J."/>
        </authorList>
    </citation>
    <scope>NUCLEOTIDE SEQUENCE [LARGE SCALE GENOMIC DNA]</scope>
    <source>
        <strain evidence="3">NBRC 15640</strain>
    </source>
</reference>
<dbReference type="Pfam" id="PF09600">
    <property type="entry name" value="Cyd_oper_YbgE"/>
    <property type="match status" value="1"/>
</dbReference>
<accession>A0AAV5NLX3</accession>
<dbReference type="NCBIfam" id="TIGR02112">
    <property type="entry name" value="cyd_oper_ybgE"/>
    <property type="match status" value="1"/>
</dbReference>
<dbReference type="InterPro" id="IPR011846">
    <property type="entry name" value="Cyd_oper_YbgE"/>
</dbReference>
<gene>
    <name evidence="2" type="ORF">GCM10007932_10220</name>
</gene>
<keyword evidence="3" id="KW-1185">Reference proteome</keyword>
<comment type="caution">
    <text evidence="2">The sequence shown here is derived from an EMBL/GenBank/DDBJ whole genome shotgun (WGS) entry which is preliminary data.</text>
</comment>
<feature type="transmembrane region" description="Helical" evidence="1">
    <location>
        <begin position="77"/>
        <end position="97"/>
    </location>
</feature>
<evidence type="ECO:0000313" key="2">
    <source>
        <dbReference type="EMBL" id="GLQ71662.1"/>
    </source>
</evidence>
<evidence type="ECO:0000256" key="1">
    <source>
        <dbReference type="SAM" id="Phobius"/>
    </source>
</evidence>
<organism evidence="2 3">
    <name type="scientific">Vibrio penaeicida</name>
    <dbReference type="NCBI Taxonomy" id="104609"/>
    <lineage>
        <taxon>Bacteria</taxon>
        <taxon>Pseudomonadati</taxon>
        <taxon>Pseudomonadota</taxon>
        <taxon>Gammaproteobacteria</taxon>
        <taxon>Vibrionales</taxon>
        <taxon>Vibrionaceae</taxon>
        <taxon>Vibrio</taxon>
    </lineage>
</organism>
<proteinExistence type="predicted"/>
<keyword evidence="1" id="KW-0812">Transmembrane</keyword>
<feature type="transmembrane region" description="Helical" evidence="1">
    <location>
        <begin position="20"/>
        <end position="38"/>
    </location>
</feature>